<feature type="transmembrane region" description="Helical" evidence="1">
    <location>
        <begin position="76"/>
        <end position="94"/>
    </location>
</feature>
<name>A0ABV6R932_9MICO</name>
<dbReference type="Proteomes" id="UP001589793">
    <property type="component" value="Unassembled WGS sequence"/>
</dbReference>
<evidence type="ECO:0000259" key="2">
    <source>
        <dbReference type="Pfam" id="PF02517"/>
    </source>
</evidence>
<gene>
    <name evidence="3" type="ORF">ACFFF6_05925</name>
</gene>
<reference evidence="3 4" key="1">
    <citation type="submission" date="2024-09" db="EMBL/GenBank/DDBJ databases">
        <authorList>
            <person name="Sun Q."/>
            <person name="Mori K."/>
        </authorList>
    </citation>
    <scope>NUCLEOTIDE SEQUENCE [LARGE SCALE GENOMIC DNA]</scope>
    <source>
        <strain evidence="3 4">CICC 10874</strain>
    </source>
</reference>
<sequence>MGEFILFSFPTLLYLLVLTRRREHTVREAARRAGMTIGSPADYGWALLLAVPLLLAGWLAIVLIPRDVLSLPGVQIAQLTSAGAVAGVVLRAAGEEILFRGLLGGVLVRRLGFARGNAVQSLLFLVPHLPLLAVDPRMLPILPVQFAVGWLLGWLRERTGTLLPGAAVHALSNLAAGLLA</sequence>
<evidence type="ECO:0000313" key="3">
    <source>
        <dbReference type="EMBL" id="MFC0673490.1"/>
    </source>
</evidence>
<dbReference type="Pfam" id="PF02517">
    <property type="entry name" value="Rce1-like"/>
    <property type="match status" value="1"/>
</dbReference>
<feature type="transmembrane region" description="Helical" evidence="1">
    <location>
        <begin position="43"/>
        <end position="64"/>
    </location>
</feature>
<organism evidence="3 4">
    <name type="scientific">Brachybacterium hainanense</name>
    <dbReference type="NCBI Taxonomy" id="1541174"/>
    <lineage>
        <taxon>Bacteria</taxon>
        <taxon>Bacillati</taxon>
        <taxon>Actinomycetota</taxon>
        <taxon>Actinomycetes</taxon>
        <taxon>Micrococcales</taxon>
        <taxon>Dermabacteraceae</taxon>
        <taxon>Brachybacterium</taxon>
    </lineage>
</organism>
<feature type="domain" description="CAAX prenyl protease 2/Lysostaphin resistance protein A-like" evidence="2">
    <location>
        <begin position="83"/>
        <end position="174"/>
    </location>
</feature>
<keyword evidence="1" id="KW-0812">Transmembrane</keyword>
<accession>A0ABV6R932</accession>
<proteinExistence type="predicted"/>
<evidence type="ECO:0000313" key="4">
    <source>
        <dbReference type="Proteomes" id="UP001589793"/>
    </source>
</evidence>
<dbReference type="RefSeq" id="WP_376979099.1">
    <property type="nucleotide sequence ID" value="NZ_JBHLSV010000005.1"/>
</dbReference>
<keyword evidence="1" id="KW-0472">Membrane</keyword>
<keyword evidence="1" id="KW-1133">Transmembrane helix</keyword>
<evidence type="ECO:0000256" key="1">
    <source>
        <dbReference type="SAM" id="Phobius"/>
    </source>
</evidence>
<dbReference type="InterPro" id="IPR003675">
    <property type="entry name" value="Rce1/LyrA-like_dom"/>
</dbReference>
<protein>
    <submittedName>
        <fullName evidence="3">Lysostaphin resistance A-like protein</fullName>
    </submittedName>
</protein>
<keyword evidence="4" id="KW-1185">Reference proteome</keyword>
<dbReference type="EMBL" id="JBHLSV010000005">
    <property type="protein sequence ID" value="MFC0673490.1"/>
    <property type="molecule type" value="Genomic_DNA"/>
</dbReference>
<comment type="caution">
    <text evidence="3">The sequence shown here is derived from an EMBL/GenBank/DDBJ whole genome shotgun (WGS) entry which is preliminary data.</text>
</comment>